<dbReference type="HAMAP" id="MF_01161">
    <property type="entry name" value="tRNA_Ile_lys_synt"/>
    <property type="match status" value="1"/>
</dbReference>
<dbReference type="Pfam" id="PF09179">
    <property type="entry name" value="TilS"/>
    <property type="match status" value="1"/>
</dbReference>
<evidence type="ECO:0000256" key="3">
    <source>
        <dbReference type="ARBA" id="ARBA00022598"/>
    </source>
</evidence>
<dbReference type="GO" id="GO:0032267">
    <property type="term" value="F:tRNA(Ile)-lysidine synthase activity"/>
    <property type="evidence" value="ECO:0007669"/>
    <property type="project" value="UniProtKB-EC"/>
</dbReference>
<evidence type="ECO:0000256" key="2">
    <source>
        <dbReference type="ARBA" id="ARBA00022490"/>
    </source>
</evidence>
<evidence type="ECO:0000256" key="1">
    <source>
        <dbReference type="ARBA" id="ARBA00004496"/>
    </source>
</evidence>
<proteinExistence type="inferred from homology"/>
<feature type="domain" description="tRNA(Ile)-lysidine synthase substrate-binding" evidence="10">
    <location>
        <begin position="241"/>
        <end position="307"/>
    </location>
</feature>
<dbReference type="InterPro" id="IPR012796">
    <property type="entry name" value="Lysidine-tRNA-synth_C"/>
</dbReference>
<keyword evidence="2 8" id="KW-0963">Cytoplasm</keyword>
<keyword evidence="3 8" id="KW-0436">Ligase</keyword>
<comment type="domain">
    <text evidence="8">The N-terminal region contains the highly conserved SGGXDS motif, predicted to be a P-loop motif involved in ATP binding.</text>
</comment>
<dbReference type="SUPFAM" id="SSF52402">
    <property type="entry name" value="Adenine nucleotide alpha hydrolases-like"/>
    <property type="match status" value="1"/>
</dbReference>
<feature type="binding site" evidence="8">
    <location>
        <begin position="26"/>
        <end position="31"/>
    </location>
    <ligand>
        <name>ATP</name>
        <dbReference type="ChEBI" id="CHEBI:30616"/>
    </ligand>
</feature>
<comment type="subcellular location">
    <subcellularLocation>
        <location evidence="1 8">Cytoplasm</location>
    </subcellularLocation>
</comment>
<evidence type="ECO:0000259" key="9">
    <source>
        <dbReference type="Pfam" id="PF01171"/>
    </source>
</evidence>
<feature type="domain" description="Lysidine-tRNA(Ile) synthetase C-terminal" evidence="11">
    <location>
        <begin position="374"/>
        <end position="416"/>
    </location>
</feature>
<dbReference type="Proteomes" id="UP000054123">
    <property type="component" value="Unassembled WGS sequence"/>
</dbReference>
<evidence type="ECO:0000256" key="7">
    <source>
        <dbReference type="ARBA" id="ARBA00048539"/>
    </source>
</evidence>
<dbReference type="InterPro" id="IPR012094">
    <property type="entry name" value="tRNA_Ile_lys_synt"/>
</dbReference>
<feature type="domain" description="tRNA(Ile)-lysidine/2-thiocytidine synthase N-terminal" evidence="9">
    <location>
        <begin position="21"/>
        <end position="193"/>
    </location>
</feature>
<comment type="similarity">
    <text evidence="8">Belongs to the tRNA(Ile)-lysidine synthase family.</text>
</comment>
<name>A0A011N9W7_9PAST</name>
<protein>
    <recommendedName>
        <fullName evidence="8">tRNA(Ile)-lysidine synthase</fullName>
        <ecNumber evidence="8">6.3.4.19</ecNumber>
    </recommendedName>
    <alternativeName>
        <fullName evidence="8">tRNA(Ile)-2-lysyl-cytidine synthase</fullName>
    </alternativeName>
    <alternativeName>
        <fullName evidence="8">tRNA(Ile)-lysidine synthetase</fullName>
    </alternativeName>
</protein>
<evidence type="ECO:0000313" key="13">
    <source>
        <dbReference type="Proteomes" id="UP000054123"/>
    </source>
</evidence>
<dbReference type="SUPFAM" id="SSF56037">
    <property type="entry name" value="PheT/TilS domain"/>
    <property type="match status" value="1"/>
</dbReference>
<dbReference type="CDD" id="cd01992">
    <property type="entry name" value="TilS_N"/>
    <property type="match status" value="1"/>
</dbReference>
<dbReference type="Gene3D" id="3.40.50.620">
    <property type="entry name" value="HUPs"/>
    <property type="match status" value="1"/>
</dbReference>
<dbReference type="PANTHER" id="PTHR43033">
    <property type="entry name" value="TRNA(ILE)-LYSIDINE SYNTHASE-RELATED"/>
    <property type="match status" value="1"/>
</dbReference>
<dbReference type="NCBIfam" id="TIGR02432">
    <property type="entry name" value="lysidine_TilS_N"/>
    <property type="match status" value="1"/>
</dbReference>
<dbReference type="InterPro" id="IPR012795">
    <property type="entry name" value="tRNA_Ile_lys_synt_N"/>
</dbReference>
<evidence type="ECO:0000313" key="12">
    <source>
        <dbReference type="EMBL" id="EXI61230.1"/>
    </source>
</evidence>
<dbReference type="EC" id="6.3.4.19" evidence="8"/>
<keyword evidence="13" id="KW-1185">Reference proteome</keyword>
<dbReference type="EMBL" id="JANJ01000010">
    <property type="protein sequence ID" value="EXI61230.1"/>
    <property type="molecule type" value="Genomic_DNA"/>
</dbReference>
<evidence type="ECO:0000256" key="6">
    <source>
        <dbReference type="ARBA" id="ARBA00022840"/>
    </source>
</evidence>
<dbReference type="Pfam" id="PF01171">
    <property type="entry name" value="ATP_bind_3"/>
    <property type="match status" value="1"/>
</dbReference>
<dbReference type="PANTHER" id="PTHR43033:SF1">
    <property type="entry name" value="TRNA(ILE)-LYSIDINE SYNTHASE-RELATED"/>
    <property type="match status" value="1"/>
</dbReference>
<organism evidence="12 13">
    <name type="scientific">Mannheimia granulomatis</name>
    <dbReference type="NCBI Taxonomy" id="85402"/>
    <lineage>
        <taxon>Bacteria</taxon>
        <taxon>Pseudomonadati</taxon>
        <taxon>Pseudomonadota</taxon>
        <taxon>Gammaproteobacteria</taxon>
        <taxon>Pasteurellales</taxon>
        <taxon>Pasteurellaceae</taxon>
        <taxon>Mannheimia</taxon>
    </lineage>
</organism>
<dbReference type="InterPro" id="IPR014729">
    <property type="entry name" value="Rossmann-like_a/b/a_fold"/>
</dbReference>
<gene>
    <name evidence="8" type="primary">tilS</name>
    <name evidence="12" type="ORF">AK33_00035</name>
</gene>
<evidence type="ECO:0000259" key="10">
    <source>
        <dbReference type="Pfam" id="PF09179"/>
    </source>
</evidence>
<comment type="catalytic activity">
    <reaction evidence="7 8">
        <text>cytidine(34) in tRNA(Ile2) + L-lysine + ATP = lysidine(34) in tRNA(Ile2) + AMP + diphosphate + H(+)</text>
        <dbReference type="Rhea" id="RHEA:43744"/>
        <dbReference type="Rhea" id="RHEA-COMP:10625"/>
        <dbReference type="Rhea" id="RHEA-COMP:10670"/>
        <dbReference type="ChEBI" id="CHEBI:15378"/>
        <dbReference type="ChEBI" id="CHEBI:30616"/>
        <dbReference type="ChEBI" id="CHEBI:32551"/>
        <dbReference type="ChEBI" id="CHEBI:33019"/>
        <dbReference type="ChEBI" id="CHEBI:82748"/>
        <dbReference type="ChEBI" id="CHEBI:83665"/>
        <dbReference type="ChEBI" id="CHEBI:456215"/>
        <dbReference type="EC" id="6.3.4.19"/>
    </reaction>
</comment>
<dbReference type="InterPro" id="IPR015262">
    <property type="entry name" value="tRNA_Ile_lys_synt_subst-bd"/>
</dbReference>
<keyword evidence="5 8" id="KW-0547">Nucleotide-binding</keyword>
<dbReference type="GO" id="GO:0005524">
    <property type="term" value="F:ATP binding"/>
    <property type="evidence" value="ECO:0007669"/>
    <property type="project" value="UniProtKB-UniRule"/>
</dbReference>
<comment type="function">
    <text evidence="8">Ligates lysine onto the cytidine present at position 34 of the AUA codon-specific tRNA(Ile) that contains the anticodon CAU, in an ATP-dependent manner. Cytidine is converted to lysidine, thus changing the amino acid specificity of the tRNA from methionine to isoleucine.</text>
</comment>
<evidence type="ECO:0000256" key="8">
    <source>
        <dbReference type="HAMAP-Rule" id="MF_01161"/>
    </source>
</evidence>
<keyword evidence="6 8" id="KW-0067">ATP-binding</keyword>
<dbReference type="AlphaFoldDB" id="A0A011N9W7"/>
<accession>A0A011N9W7</accession>
<evidence type="ECO:0000256" key="4">
    <source>
        <dbReference type="ARBA" id="ARBA00022694"/>
    </source>
</evidence>
<dbReference type="Pfam" id="PF11734">
    <property type="entry name" value="TilS_C"/>
    <property type="match status" value="1"/>
</dbReference>
<dbReference type="InterPro" id="IPR011063">
    <property type="entry name" value="TilS/TtcA_N"/>
</dbReference>
<dbReference type="PATRIC" id="fig|1450449.3.peg.2268"/>
<dbReference type="SUPFAM" id="SSF82829">
    <property type="entry name" value="MesJ substrate recognition domain-like"/>
    <property type="match status" value="1"/>
</dbReference>
<evidence type="ECO:0000256" key="5">
    <source>
        <dbReference type="ARBA" id="ARBA00022741"/>
    </source>
</evidence>
<dbReference type="Gene3D" id="1.20.59.20">
    <property type="match status" value="1"/>
</dbReference>
<dbReference type="NCBIfam" id="TIGR02433">
    <property type="entry name" value="lysidine_TilS_C"/>
    <property type="match status" value="1"/>
</dbReference>
<dbReference type="OrthoDB" id="9807403at2"/>
<dbReference type="RefSeq" id="WP_042804521.1">
    <property type="nucleotide sequence ID" value="NZ_AVSP01000019.1"/>
</dbReference>
<reference evidence="12 13" key="1">
    <citation type="journal article" date="2014" name="Genome Announc.">
        <title>Genome Sequence of a Presumptive Mannheimia haemolytica Strain with an A1/A6-Cross-Reactive Serotype from a White-Tailed Deer (Odocoileus virginianus).</title>
        <authorList>
            <person name="Lawrence P.K."/>
            <person name="Bey R.F."/>
            <person name="Wiener B."/>
            <person name="Kittichotirat W."/>
            <person name="Bumgarner R.E."/>
        </authorList>
    </citation>
    <scope>NUCLEOTIDE SEQUENCE [LARGE SCALE GENOMIC DNA]</scope>
    <source>
        <strain evidence="12 13">PKL10</strain>
    </source>
</reference>
<dbReference type="GO" id="GO:0005737">
    <property type="term" value="C:cytoplasm"/>
    <property type="evidence" value="ECO:0007669"/>
    <property type="project" value="UniProtKB-SubCell"/>
</dbReference>
<dbReference type="STRING" id="1122190.GCA_000621105_02155"/>
<keyword evidence="4 8" id="KW-0819">tRNA processing</keyword>
<evidence type="ECO:0000259" key="11">
    <source>
        <dbReference type="Pfam" id="PF11734"/>
    </source>
</evidence>
<dbReference type="GO" id="GO:0006400">
    <property type="term" value="P:tRNA modification"/>
    <property type="evidence" value="ECO:0007669"/>
    <property type="project" value="UniProtKB-UniRule"/>
</dbReference>
<sequence length="419" mass="48317">MSLFHHFQTQCQTYLPNTNCFLVGLSGGMDSVALLHLFSRTSFKVRAIYIHHGLSPNADHWAEFCAQYCKRLNIPFILQKVYVDKSNGIENGARTARYHAFKQHLNENEVIATAHHLDDQAETFLLALKRGSGIKGLSAMQAVSFSQNFTVFRPLLNFSKAELAEYAVQHKLSWIEDESNADSRFDRNFLRNEILPKLNQRWQHFNEMVVRSAQHCSEQQALIEELLSNELQQRIGEKQQLSIVGFADFSLAKQQQLVRLWLEKCGVLMPSKAQLQAVIFELIFAKADKNPQFKMGDKVLRRYQQAIFIIEELKAIPPFEMVLNTETEVELPYQLGKIIRHNQEIICKKNGKNDRLLLPIELADSSLSLIIGQQGKVKCYGKPHREEMKKIWQAYGVPAWERDRTPLIFWQDELIACLS</sequence>
<comment type="caution">
    <text evidence="12">The sequence shown here is derived from an EMBL/GenBank/DDBJ whole genome shotgun (WGS) entry which is preliminary data.</text>
</comment>